<organism evidence="2 3">
    <name type="scientific">Ornithinibacillus xuwenensis</name>
    <dbReference type="NCBI Taxonomy" id="3144668"/>
    <lineage>
        <taxon>Bacteria</taxon>
        <taxon>Bacillati</taxon>
        <taxon>Bacillota</taxon>
        <taxon>Bacilli</taxon>
        <taxon>Bacillales</taxon>
        <taxon>Bacillaceae</taxon>
        <taxon>Ornithinibacillus</taxon>
    </lineage>
</organism>
<comment type="caution">
    <text evidence="2">The sequence shown here is derived from an EMBL/GenBank/DDBJ whole genome shotgun (WGS) entry which is preliminary data.</text>
</comment>
<evidence type="ECO:0000313" key="2">
    <source>
        <dbReference type="EMBL" id="MEN2768720.1"/>
    </source>
</evidence>
<dbReference type="InterPro" id="IPR036281">
    <property type="entry name" value="SinR/SinI_dimer_dom_sf"/>
</dbReference>
<reference evidence="2 3" key="1">
    <citation type="submission" date="2024-05" db="EMBL/GenBank/DDBJ databases">
        <authorList>
            <person name="Haq I."/>
            <person name="Ullah Z."/>
            <person name="Ahmad R."/>
            <person name="Li M."/>
            <person name="Tong Y."/>
        </authorList>
    </citation>
    <scope>NUCLEOTIDE SEQUENCE [LARGE SCALE GENOMIC DNA]</scope>
    <source>
        <strain evidence="2 3">16A2E</strain>
    </source>
</reference>
<accession>A0ABU9XKD1</accession>
<dbReference type="SUPFAM" id="SSF47406">
    <property type="entry name" value="SinR repressor dimerisation domain-like"/>
    <property type="match status" value="1"/>
</dbReference>
<proteinExistence type="predicted"/>
<sequence length="42" mass="4842">MNKTVTEVNLDYEWVALIREAKAQGMSVEEIRIFLSEAIKNT</sequence>
<dbReference type="Proteomes" id="UP001444625">
    <property type="component" value="Unassembled WGS sequence"/>
</dbReference>
<dbReference type="EMBL" id="JBDIML010000006">
    <property type="protein sequence ID" value="MEN2768720.1"/>
    <property type="molecule type" value="Genomic_DNA"/>
</dbReference>
<dbReference type="InterPro" id="IPR010981">
    <property type="entry name" value="SinR/SinI_dimer_dom"/>
</dbReference>
<name>A0ABU9XKD1_9BACI</name>
<dbReference type="RefSeq" id="WP_345826214.1">
    <property type="nucleotide sequence ID" value="NZ_JBDIML010000006.1"/>
</dbReference>
<protein>
    <submittedName>
        <fullName evidence="2">Anti-repressor SinI family protein</fullName>
    </submittedName>
</protein>
<gene>
    <name evidence="2" type="ORF">ABC228_16165</name>
</gene>
<evidence type="ECO:0000313" key="3">
    <source>
        <dbReference type="Proteomes" id="UP001444625"/>
    </source>
</evidence>
<dbReference type="Pfam" id="PF08671">
    <property type="entry name" value="SinI"/>
    <property type="match status" value="1"/>
</dbReference>
<dbReference type="PROSITE" id="PS51500">
    <property type="entry name" value="SIN"/>
    <property type="match status" value="1"/>
</dbReference>
<evidence type="ECO:0000259" key="1">
    <source>
        <dbReference type="PROSITE" id="PS51500"/>
    </source>
</evidence>
<keyword evidence="3" id="KW-1185">Reference proteome</keyword>
<feature type="domain" description="Sin" evidence="1">
    <location>
        <begin position="1"/>
        <end position="39"/>
    </location>
</feature>